<reference evidence="1" key="1">
    <citation type="submission" date="2022-03" db="EMBL/GenBank/DDBJ databases">
        <authorList>
            <person name="Sayadi A."/>
        </authorList>
    </citation>
    <scope>NUCLEOTIDE SEQUENCE</scope>
</reference>
<evidence type="ECO:0000313" key="2">
    <source>
        <dbReference type="Proteomes" id="UP001152888"/>
    </source>
</evidence>
<protein>
    <submittedName>
        <fullName evidence="1">Uncharacterized protein</fullName>
    </submittedName>
</protein>
<name>A0A9P0LFE1_ACAOB</name>
<organism evidence="1 2">
    <name type="scientific">Acanthoscelides obtectus</name>
    <name type="common">Bean weevil</name>
    <name type="synonym">Bruchus obtectus</name>
    <dbReference type="NCBI Taxonomy" id="200917"/>
    <lineage>
        <taxon>Eukaryota</taxon>
        <taxon>Metazoa</taxon>
        <taxon>Ecdysozoa</taxon>
        <taxon>Arthropoda</taxon>
        <taxon>Hexapoda</taxon>
        <taxon>Insecta</taxon>
        <taxon>Pterygota</taxon>
        <taxon>Neoptera</taxon>
        <taxon>Endopterygota</taxon>
        <taxon>Coleoptera</taxon>
        <taxon>Polyphaga</taxon>
        <taxon>Cucujiformia</taxon>
        <taxon>Chrysomeloidea</taxon>
        <taxon>Chrysomelidae</taxon>
        <taxon>Bruchinae</taxon>
        <taxon>Bruchini</taxon>
        <taxon>Acanthoscelides</taxon>
    </lineage>
</organism>
<dbReference type="EMBL" id="CAKOFQ010007133">
    <property type="protein sequence ID" value="CAH1992045.1"/>
    <property type="molecule type" value="Genomic_DNA"/>
</dbReference>
<gene>
    <name evidence="1" type="ORF">ACAOBT_LOCUS20647</name>
</gene>
<keyword evidence="2" id="KW-1185">Reference proteome</keyword>
<feature type="non-terminal residue" evidence="1">
    <location>
        <position position="1"/>
    </location>
</feature>
<proteinExistence type="predicted"/>
<dbReference type="Proteomes" id="UP001152888">
    <property type="component" value="Unassembled WGS sequence"/>
</dbReference>
<comment type="caution">
    <text evidence="1">The sequence shown here is derived from an EMBL/GenBank/DDBJ whole genome shotgun (WGS) entry which is preliminary data.</text>
</comment>
<accession>A0A9P0LFE1</accession>
<dbReference type="AlphaFoldDB" id="A0A9P0LFE1"/>
<evidence type="ECO:0000313" key="1">
    <source>
        <dbReference type="EMBL" id="CAH1992045.1"/>
    </source>
</evidence>
<sequence length="92" mass="10945">WLGKGSQIRFNIQASPSTIRNIRYDSTPLLDLIAADHYKFKELRKNVVKNRKMNENFLVAKRKLKLKNVEKDIQANLIKKKVEIWHVRGYHE</sequence>